<dbReference type="WBParaSite" id="TCONS_00011396.p1">
    <property type="protein sequence ID" value="TCONS_00011396.p1"/>
    <property type="gene ID" value="XLOC_005758"/>
</dbReference>
<keyword evidence="3 6" id="KW-0812">Transmembrane</keyword>
<feature type="transmembrane region" description="Helical" evidence="6">
    <location>
        <begin position="286"/>
        <end position="303"/>
    </location>
</feature>
<feature type="transmembrane region" description="Helical" evidence="6">
    <location>
        <begin position="1006"/>
        <end position="1024"/>
    </location>
</feature>
<feature type="transmembrane region" description="Helical" evidence="6">
    <location>
        <begin position="335"/>
        <end position="361"/>
    </location>
</feature>
<dbReference type="Pfam" id="PF10292">
    <property type="entry name" value="7TM_GPCR_Srab"/>
    <property type="match status" value="2"/>
</dbReference>
<keyword evidence="4 6" id="KW-1133">Transmembrane helix</keyword>
<feature type="transmembrane region" description="Helical" evidence="6">
    <location>
        <begin position="455"/>
        <end position="473"/>
    </location>
</feature>
<feature type="transmembrane region" description="Helical" evidence="6">
    <location>
        <begin position="1175"/>
        <end position="1197"/>
    </location>
</feature>
<evidence type="ECO:0000256" key="2">
    <source>
        <dbReference type="ARBA" id="ARBA00006803"/>
    </source>
</evidence>
<feature type="transmembrane region" description="Helical" evidence="6">
    <location>
        <begin position="1060"/>
        <end position="1082"/>
    </location>
</feature>
<dbReference type="Proteomes" id="UP000035681">
    <property type="component" value="Unplaced"/>
</dbReference>
<feature type="transmembrane region" description="Helical" evidence="6">
    <location>
        <begin position="221"/>
        <end position="243"/>
    </location>
</feature>
<feature type="transmembrane region" description="Helical" evidence="6">
    <location>
        <begin position="1143"/>
        <end position="1163"/>
    </location>
</feature>
<reference evidence="8" key="1">
    <citation type="submission" date="2024-02" db="UniProtKB">
        <authorList>
            <consortium name="WormBaseParasite"/>
        </authorList>
    </citation>
    <scope>IDENTIFICATION</scope>
</reference>
<dbReference type="InterPro" id="IPR004151">
    <property type="entry name" value="7TM_GPCR_serpentine_rcpt_Sre"/>
</dbReference>
<feature type="transmembrane region" description="Helical" evidence="6">
    <location>
        <begin position="170"/>
        <end position="190"/>
    </location>
</feature>
<feature type="transmembrane region" description="Helical" evidence="6">
    <location>
        <begin position="922"/>
        <end position="944"/>
    </location>
</feature>
<feature type="transmembrane region" description="Helical" evidence="6">
    <location>
        <begin position="799"/>
        <end position="816"/>
    </location>
</feature>
<feature type="transmembrane region" description="Helical" evidence="6">
    <location>
        <begin position="682"/>
        <end position="707"/>
    </location>
</feature>
<dbReference type="PANTHER" id="PTHR47518:SF9">
    <property type="entry name" value="SERPENTINE RECEPTOR, CLASS T"/>
    <property type="match status" value="1"/>
</dbReference>
<sequence length="1382" mass="163184">SYLLTMDLFKYDNVLTINDLPKIADILTCIILLILLPIEAYFIYKKSYHIFFKSLCFSFIFSILLHVYGNVYINTIYFLHIETIVTTTIHSDVFVFFTNTANFFYTYGLCITKITLWVLCCERIYATINKRDYENTDNICIAVLLFWLPYLYGFNIKNICDVWPFFGRNYSTFCLFFEALTITLCIILYVNSRRLRTMTFDNSLQLSEKYQLNENIKISKILIPIVITCMVINVVKHVLYIINSNNIFIRKKIKIYSNPIIFSIYIIFCIKLITKNIKRNKKKNTKIFFLILMYFFNILINYLSIIVCLILIGFVCYEIVKLISTSNFHLNFRTLCFICLLTIFFNIFSSIFVNISNIIYYNDQFIKKEKVYINFSINSFIRLYYSFGFSVTGLCLWMMCLERTLATITAKTYEKNNNKCIGFIFFIIPFIYIVCIMSILNIWPGSYYKNQHLNLIFNFLTLLPLCIFVLAHCKIKSKLSTGEFHLNEKYQIQDNVKLFKWLTPVILIFSIINIFYVLYHLISKYIFYFNIDFFYLYNFSLFCSYIIIEVFILVQRLKKKKKKIQICEGDVCVRIPKNNSKKVIEERLKKAKSSGGGNIKIITQENKTLNMNYDQQSYFNFLKQACKIKRILLLFSKFLRKKKILPSTTNIIILEIVVSHLSRHFIDSIKMTSNNNYYCPSIIPTTINIVTAIPLLIMIPIVLSLTIKKKGWHLYYRTILLSLLISILLTVIGTLSYYILYMSIECKNFPNDNKILNIFYSIFHLFLVNGPSVSRISFQLFAIERICATLLRKKYENKSNIFVAFILFLLPYIYGLNTGSISNISNYFKKYYFSLCILLDFITIIISIFLWYLNIKMRSKKFEKSFGLSEKYQLNENVRLIKLLLPLMISYICVNLIFNFVLNMINLKNIDNSDIIAYNSSALFIIYICCCVQIIYQCNSNFLYSTVNKFKNKKNDNRINDNNNTRNLDSNKQASDKEIRLQGTDGNALNMNYDQKSYFKYFATSWLIKNLIITSMISLMRFLYSVPVEDIFFCRKIYFYYGKIKKYKEKMFDNASKLSITLNLISILPSYIFIIIAMINTYKMKKWHLNYRTTFFVILISILIHSFSTTINDIFLLTNIYIIHSGGHGFLEIIFDVVEFLALYTPGILRIGIWIFVVERLIATRMRKSYEKKRSIFLAIGIFFLPDIYGGLIFFFNNKWDSFSFYYFTLCIVIDLSILLLCILLLYLNIKMKKLIFEKSTELSEKFQINENIRLIKLMLPLIFCFIVINIIFNILAIYIYLPFISEANLLVLNDTILFVSYDICLIYLVIKLKRNRNIKIMNINENNKNNKLIQFDTNNQSNLKSVTVTGHISIYNDEGKKIPTNYDQKAYFEMFAKSWDK</sequence>
<feature type="transmembrane region" description="Helical" evidence="6">
    <location>
        <begin position="831"/>
        <end position="853"/>
    </location>
</feature>
<dbReference type="InterPro" id="IPR019408">
    <property type="entry name" value="7TM_GPCR_serpentine_rcpt_Srab"/>
</dbReference>
<evidence type="ECO:0000256" key="3">
    <source>
        <dbReference type="ARBA" id="ARBA00022692"/>
    </source>
</evidence>
<feature type="transmembrane region" description="Helical" evidence="6">
    <location>
        <begin position="644"/>
        <end position="662"/>
    </location>
</feature>
<feature type="transmembrane region" description="Helical" evidence="6">
    <location>
        <begin position="1203"/>
        <end position="1228"/>
    </location>
</feature>
<protein>
    <submittedName>
        <fullName evidence="8">G-protein coupled receptors family 1 profile domain-containing protein</fullName>
    </submittedName>
</protein>
<dbReference type="PANTHER" id="PTHR47518">
    <property type="entry name" value="SERPENTINE RECEPTOR CLASS EPSILON-13-RELATED"/>
    <property type="match status" value="1"/>
</dbReference>
<feature type="transmembrane region" description="Helical" evidence="6">
    <location>
        <begin position="1258"/>
        <end position="1282"/>
    </location>
</feature>
<evidence type="ECO:0000313" key="7">
    <source>
        <dbReference type="Proteomes" id="UP000035681"/>
    </source>
</evidence>
<dbReference type="AlphaFoldDB" id="A0AAF5DFK5"/>
<feature type="transmembrane region" description="Helical" evidence="6">
    <location>
        <begin position="421"/>
        <end position="443"/>
    </location>
</feature>
<comment type="similarity">
    <text evidence="2">Belongs to the nematode receptor-like protein sre family.</text>
</comment>
<comment type="subcellular location">
    <subcellularLocation>
        <location evidence="1">Membrane</location>
        <topology evidence="1">Multi-pass membrane protein</topology>
    </subcellularLocation>
</comment>
<evidence type="ECO:0000256" key="1">
    <source>
        <dbReference type="ARBA" id="ARBA00004141"/>
    </source>
</evidence>
<evidence type="ECO:0000313" key="8">
    <source>
        <dbReference type="WBParaSite" id="TCONS_00011396.p1"/>
    </source>
</evidence>
<feature type="transmembrane region" description="Helical" evidence="6">
    <location>
        <begin position="255"/>
        <end position="274"/>
    </location>
</feature>
<feature type="transmembrane region" description="Helical" evidence="6">
    <location>
        <begin position="104"/>
        <end position="126"/>
    </location>
</feature>
<name>A0AAF5DFK5_STRER</name>
<accession>A0AAF5DFK5</accession>
<feature type="transmembrane region" description="Helical" evidence="6">
    <location>
        <begin position="1094"/>
        <end position="1123"/>
    </location>
</feature>
<dbReference type="GO" id="GO:0007606">
    <property type="term" value="P:sensory perception of chemical stimulus"/>
    <property type="evidence" value="ECO:0007669"/>
    <property type="project" value="InterPro"/>
</dbReference>
<feature type="transmembrane region" description="Helical" evidence="6">
    <location>
        <begin position="1288"/>
        <end position="1311"/>
    </location>
</feature>
<keyword evidence="5 6" id="KW-0472">Membrane</keyword>
<feature type="transmembrane region" description="Helical" evidence="6">
    <location>
        <begin position="883"/>
        <end position="902"/>
    </location>
</feature>
<dbReference type="InterPro" id="IPR052854">
    <property type="entry name" value="Serpentine_rcpt_epsilon"/>
</dbReference>
<feature type="transmembrane region" description="Helical" evidence="6">
    <location>
        <begin position="534"/>
        <end position="554"/>
    </location>
</feature>
<dbReference type="Pfam" id="PF03125">
    <property type="entry name" value="Sre"/>
    <property type="match status" value="2"/>
</dbReference>
<keyword evidence="7" id="KW-1185">Reference proteome</keyword>
<evidence type="ECO:0000256" key="6">
    <source>
        <dbReference type="SAM" id="Phobius"/>
    </source>
</evidence>
<proteinExistence type="inferred from homology"/>
<feature type="transmembrane region" description="Helical" evidence="6">
    <location>
        <begin position="50"/>
        <end position="69"/>
    </location>
</feature>
<feature type="transmembrane region" description="Helical" evidence="6">
    <location>
        <begin position="758"/>
        <end position="778"/>
    </location>
</feature>
<feature type="transmembrane region" description="Helical" evidence="6">
    <location>
        <begin position="309"/>
        <end position="328"/>
    </location>
</feature>
<feature type="transmembrane region" description="Helical" evidence="6">
    <location>
        <begin position="20"/>
        <end position="38"/>
    </location>
</feature>
<feature type="transmembrane region" description="Helical" evidence="6">
    <location>
        <begin position="719"/>
        <end position="738"/>
    </location>
</feature>
<organism evidence="7 8">
    <name type="scientific">Strongyloides stercoralis</name>
    <name type="common">Threadworm</name>
    <dbReference type="NCBI Taxonomy" id="6248"/>
    <lineage>
        <taxon>Eukaryota</taxon>
        <taxon>Metazoa</taxon>
        <taxon>Ecdysozoa</taxon>
        <taxon>Nematoda</taxon>
        <taxon>Chromadorea</taxon>
        <taxon>Rhabditida</taxon>
        <taxon>Tylenchina</taxon>
        <taxon>Panagrolaimomorpha</taxon>
        <taxon>Strongyloidoidea</taxon>
        <taxon>Strongyloididae</taxon>
        <taxon>Strongyloides</taxon>
    </lineage>
</organism>
<feature type="transmembrane region" description="Helical" evidence="6">
    <location>
        <begin position="138"/>
        <end position="155"/>
    </location>
</feature>
<dbReference type="GO" id="GO:0016020">
    <property type="term" value="C:membrane"/>
    <property type="evidence" value="ECO:0007669"/>
    <property type="project" value="UniProtKB-SubCell"/>
</dbReference>
<feature type="transmembrane region" description="Helical" evidence="6">
    <location>
        <begin position="501"/>
        <end position="522"/>
    </location>
</feature>
<evidence type="ECO:0000256" key="4">
    <source>
        <dbReference type="ARBA" id="ARBA00022989"/>
    </source>
</evidence>
<feature type="transmembrane region" description="Helical" evidence="6">
    <location>
        <begin position="381"/>
        <end position="400"/>
    </location>
</feature>
<evidence type="ECO:0000256" key="5">
    <source>
        <dbReference type="ARBA" id="ARBA00023136"/>
    </source>
</evidence>